<feature type="compositionally biased region" description="Basic and acidic residues" evidence="1">
    <location>
        <begin position="28"/>
        <end position="41"/>
    </location>
</feature>
<protein>
    <submittedName>
        <fullName evidence="2">Uncharacterized protein</fullName>
    </submittedName>
</protein>
<comment type="caution">
    <text evidence="2">The sequence shown here is derived from an EMBL/GenBank/DDBJ whole genome shotgun (WGS) entry which is preliminary data.</text>
</comment>
<feature type="region of interest" description="Disordered" evidence="1">
    <location>
        <begin position="142"/>
        <end position="166"/>
    </location>
</feature>
<dbReference type="EMBL" id="LAZR01056185">
    <property type="protein sequence ID" value="KKK74723.1"/>
    <property type="molecule type" value="Genomic_DNA"/>
</dbReference>
<proteinExistence type="predicted"/>
<evidence type="ECO:0000313" key="2">
    <source>
        <dbReference type="EMBL" id="KKK74723.1"/>
    </source>
</evidence>
<gene>
    <name evidence="2" type="ORF">LCGC14_2880920</name>
</gene>
<evidence type="ECO:0000256" key="1">
    <source>
        <dbReference type="SAM" id="MobiDB-lite"/>
    </source>
</evidence>
<feature type="region of interest" description="Disordered" evidence="1">
    <location>
        <begin position="28"/>
        <end position="49"/>
    </location>
</feature>
<organism evidence="2">
    <name type="scientific">marine sediment metagenome</name>
    <dbReference type="NCBI Taxonomy" id="412755"/>
    <lineage>
        <taxon>unclassified sequences</taxon>
        <taxon>metagenomes</taxon>
        <taxon>ecological metagenomes</taxon>
    </lineage>
</organism>
<feature type="compositionally biased region" description="Polar residues" evidence="1">
    <location>
        <begin position="142"/>
        <end position="154"/>
    </location>
</feature>
<dbReference type="AlphaFoldDB" id="A0A0F8Y0D1"/>
<name>A0A0F8Y0D1_9ZZZZ</name>
<sequence>MKRHWMLAAVAALTVGLVASVAWVQDAPREGGRRGGREGGRRGRMRRSFGGRRGSFGVMLRDYTAGIEGLTADQRKQIADIRKDALAEVKKIEAAMNADIKKLLTPEQVKAMVLAQRRTTNRLELLLPYDGCRGRNIDQGRTFGSRNPFRQDQTAIDRPRKPSHSVGFQGAQLLPEGHLVFGARQITLSSRITN</sequence>
<accession>A0A0F8Y0D1</accession>
<reference evidence="2" key="1">
    <citation type="journal article" date="2015" name="Nature">
        <title>Complex archaea that bridge the gap between prokaryotes and eukaryotes.</title>
        <authorList>
            <person name="Spang A."/>
            <person name="Saw J.H."/>
            <person name="Jorgensen S.L."/>
            <person name="Zaremba-Niedzwiedzka K."/>
            <person name="Martijn J."/>
            <person name="Lind A.E."/>
            <person name="van Eijk R."/>
            <person name="Schleper C."/>
            <person name="Guy L."/>
            <person name="Ettema T.J."/>
        </authorList>
    </citation>
    <scope>NUCLEOTIDE SEQUENCE</scope>
</reference>